<dbReference type="Gene3D" id="2.120.10.30">
    <property type="entry name" value="TolB, C-terminal domain"/>
    <property type="match status" value="1"/>
</dbReference>
<evidence type="ECO:0000313" key="3">
    <source>
        <dbReference type="Proteomes" id="UP001219568"/>
    </source>
</evidence>
<accession>A0AAD6INT3</accession>
<dbReference type="PANTHER" id="PTHR42060:SF1">
    <property type="entry name" value="NHL REPEAT-CONTAINING PROTEIN"/>
    <property type="match status" value="1"/>
</dbReference>
<dbReference type="InterPro" id="IPR011042">
    <property type="entry name" value="6-blade_b-propeller_TolB-like"/>
</dbReference>
<dbReference type="EMBL" id="JAQJZL010000001">
    <property type="protein sequence ID" value="KAJ6056804.1"/>
    <property type="molecule type" value="Genomic_DNA"/>
</dbReference>
<keyword evidence="1" id="KW-0732">Signal</keyword>
<dbReference type="SUPFAM" id="SSF63829">
    <property type="entry name" value="Calcium-dependent phosphotriesterase"/>
    <property type="match status" value="1"/>
</dbReference>
<evidence type="ECO:0008006" key="4">
    <source>
        <dbReference type="Google" id="ProtNLM"/>
    </source>
</evidence>
<dbReference type="AlphaFoldDB" id="A0AAD6INT3"/>
<reference evidence="2" key="1">
    <citation type="journal article" date="2023" name="IMA Fungus">
        <title>Comparative genomic study of the Penicillium genus elucidates a diverse pangenome and 15 lateral gene transfer events.</title>
        <authorList>
            <person name="Petersen C."/>
            <person name="Sorensen T."/>
            <person name="Nielsen M.R."/>
            <person name="Sondergaard T.E."/>
            <person name="Sorensen J.L."/>
            <person name="Fitzpatrick D.A."/>
            <person name="Frisvad J.C."/>
            <person name="Nielsen K.L."/>
        </authorList>
    </citation>
    <scope>NUCLEOTIDE SEQUENCE</scope>
    <source>
        <strain evidence="2">IBT 15450</strain>
    </source>
</reference>
<gene>
    <name evidence="2" type="ORF">N7460_000078</name>
</gene>
<reference evidence="2" key="2">
    <citation type="submission" date="2023-01" db="EMBL/GenBank/DDBJ databases">
        <authorList>
            <person name="Petersen C."/>
        </authorList>
    </citation>
    <scope>NUCLEOTIDE SEQUENCE</scope>
    <source>
        <strain evidence="2">IBT 15450</strain>
    </source>
</reference>
<name>A0AAD6INT3_PENCN</name>
<dbReference type="InterPro" id="IPR052998">
    <property type="entry name" value="Hetero-Diels-Alderase-like"/>
</dbReference>
<proteinExistence type="predicted"/>
<dbReference type="Proteomes" id="UP001219568">
    <property type="component" value="Unassembled WGS sequence"/>
</dbReference>
<feature type="chain" id="PRO_5042081960" description="Quino amine dehydrogenase beta chain protein" evidence="1">
    <location>
        <begin position="20"/>
        <end position="344"/>
    </location>
</feature>
<protein>
    <recommendedName>
        <fullName evidence="4">Quino amine dehydrogenase beta chain protein</fullName>
    </recommendedName>
</protein>
<feature type="signal peptide" evidence="1">
    <location>
        <begin position="1"/>
        <end position="19"/>
    </location>
</feature>
<organism evidence="2 3">
    <name type="scientific">Penicillium canescens</name>
    <dbReference type="NCBI Taxonomy" id="5083"/>
    <lineage>
        <taxon>Eukaryota</taxon>
        <taxon>Fungi</taxon>
        <taxon>Dikarya</taxon>
        <taxon>Ascomycota</taxon>
        <taxon>Pezizomycotina</taxon>
        <taxon>Eurotiomycetes</taxon>
        <taxon>Eurotiomycetidae</taxon>
        <taxon>Eurotiales</taxon>
        <taxon>Aspergillaceae</taxon>
        <taxon>Penicillium</taxon>
    </lineage>
</organism>
<dbReference type="PANTHER" id="PTHR42060">
    <property type="entry name" value="NHL REPEAT-CONTAINING PROTEIN-RELATED"/>
    <property type="match status" value="1"/>
</dbReference>
<evidence type="ECO:0000313" key="2">
    <source>
        <dbReference type="EMBL" id="KAJ6056804.1"/>
    </source>
</evidence>
<evidence type="ECO:0000256" key="1">
    <source>
        <dbReference type="SAM" id="SignalP"/>
    </source>
</evidence>
<sequence length="344" mass="36432">MSNPPIHIVALHSLPLSLAFPWHATTTYALTVINSVAQPPTFENIATRHNGQLLLTSTASPKLYQVDPFHKDAMISVADIPYSTGLLGIVELEEDIFYVVSANLSSPIEGVPSSNAVWKVDMRDHGLSFGSNKTAKTTTPVSLVANITRAQLLNGICRLAHQDEKSLLIADSQAGVIFKLDAHTGSYQEIINDDALKNSPGGLQVAVNGIHVRGSHLFFTNLNKGIFGRIPVSLSTGLPTGPIEVIIDGIHGDDFVVSSDGQSAWIAMNGGQNSLLKVDIPGKSAQVVVESSYLASASSVSVGRTLFDRDSLYISSAGIFNAAPGSNLTVAGGIVARVDIRKGR</sequence>
<comment type="caution">
    <text evidence="2">The sequence shown here is derived from an EMBL/GenBank/DDBJ whole genome shotgun (WGS) entry which is preliminary data.</text>
</comment>
<keyword evidence="3" id="KW-1185">Reference proteome</keyword>